<evidence type="ECO:0000313" key="2">
    <source>
        <dbReference type="EMBL" id="GBG09888.1"/>
    </source>
</evidence>
<dbReference type="EMBL" id="BDQX01000281">
    <property type="protein sequence ID" value="GBG09888.1"/>
    <property type="molecule type" value="Genomic_DNA"/>
</dbReference>
<accession>A0A2R5EXV6</accession>
<feature type="region of interest" description="Disordered" evidence="1">
    <location>
        <begin position="72"/>
        <end position="91"/>
    </location>
</feature>
<sequence length="91" mass="10347">MLMTNGQKIGNHGPEPKRRYKSGQRVQFEGIYHDEWGGSLLLLPGDVFPLHPHMGHTCWTYKRTYAPSARLEKASNRSGRHTAARRAGFLD</sequence>
<dbReference type="AlphaFoldDB" id="A0A2R5EXV6"/>
<dbReference type="Proteomes" id="UP000245202">
    <property type="component" value="Unassembled WGS sequence"/>
</dbReference>
<proteinExistence type="predicted"/>
<evidence type="ECO:0000256" key="1">
    <source>
        <dbReference type="SAM" id="MobiDB-lite"/>
    </source>
</evidence>
<gene>
    <name evidence="2" type="ORF">PAT3040_04562</name>
</gene>
<name>A0A2R5EXV6_9BACL</name>
<feature type="region of interest" description="Disordered" evidence="1">
    <location>
        <begin position="1"/>
        <end position="22"/>
    </location>
</feature>
<comment type="caution">
    <text evidence="2">The sequence shown here is derived from an EMBL/GenBank/DDBJ whole genome shotgun (WGS) entry which is preliminary data.</text>
</comment>
<reference evidence="2 3" key="1">
    <citation type="submission" date="2017-08" db="EMBL/GenBank/DDBJ databases">
        <title>Substantial Increase in Enzyme Production by Combined Drug-Resistance Mutations in Paenibacillus agaridevorans.</title>
        <authorList>
            <person name="Tanaka Y."/>
            <person name="Funane K."/>
            <person name="Hosaka T."/>
            <person name="Shiwa Y."/>
            <person name="Fujita N."/>
            <person name="Miyazaki T."/>
            <person name="Yoshikawa H."/>
            <person name="Murakami K."/>
            <person name="Kasahara K."/>
            <person name="Inaoka T."/>
            <person name="Hiraga Y."/>
            <person name="Ochi K."/>
        </authorList>
    </citation>
    <scope>NUCLEOTIDE SEQUENCE [LARGE SCALE GENOMIC DNA]</scope>
    <source>
        <strain evidence="2 3">T-3040</strain>
    </source>
</reference>
<evidence type="ECO:0000313" key="3">
    <source>
        <dbReference type="Proteomes" id="UP000245202"/>
    </source>
</evidence>
<organism evidence="2 3">
    <name type="scientific">Paenibacillus agaridevorans</name>
    <dbReference type="NCBI Taxonomy" id="171404"/>
    <lineage>
        <taxon>Bacteria</taxon>
        <taxon>Bacillati</taxon>
        <taxon>Bacillota</taxon>
        <taxon>Bacilli</taxon>
        <taxon>Bacillales</taxon>
        <taxon>Paenibacillaceae</taxon>
        <taxon>Paenibacillus</taxon>
    </lineage>
</organism>
<keyword evidence="3" id="KW-1185">Reference proteome</keyword>
<protein>
    <submittedName>
        <fullName evidence="2">Uncharacterized protein</fullName>
    </submittedName>
</protein>